<dbReference type="Gene3D" id="3.40.50.720">
    <property type="entry name" value="NAD(P)-binding Rossmann-like Domain"/>
    <property type="match status" value="1"/>
</dbReference>
<gene>
    <name evidence="5" type="ORF">GGX14DRAFT_441281</name>
</gene>
<proteinExistence type="inferred from homology"/>
<keyword evidence="3" id="KW-0560">Oxidoreductase</keyword>
<feature type="domain" description="NmrA-like" evidence="4">
    <location>
        <begin position="2"/>
        <end position="240"/>
    </location>
</feature>
<dbReference type="GO" id="GO:0016491">
    <property type="term" value="F:oxidoreductase activity"/>
    <property type="evidence" value="ECO:0007669"/>
    <property type="project" value="UniProtKB-KW"/>
</dbReference>
<dbReference type="PANTHER" id="PTHR47706:SF4">
    <property type="entry name" value="NMRA-LIKE DOMAIN-CONTAINING PROTEIN"/>
    <property type="match status" value="1"/>
</dbReference>
<protein>
    <recommendedName>
        <fullName evidence="4">NmrA-like domain-containing protein</fullName>
    </recommendedName>
</protein>
<dbReference type="PANTHER" id="PTHR47706">
    <property type="entry name" value="NMRA-LIKE FAMILY PROTEIN"/>
    <property type="match status" value="1"/>
</dbReference>
<dbReference type="Gene3D" id="3.90.25.10">
    <property type="entry name" value="UDP-galactose 4-epimerase, domain 1"/>
    <property type="match status" value="1"/>
</dbReference>
<evidence type="ECO:0000259" key="4">
    <source>
        <dbReference type="Pfam" id="PF05368"/>
    </source>
</evidence>
<keyword evidence="6" id="KW-1185">Reference proteome</keyword>
<sequence length="294" mass="32365">MKVALAGATTGVGHCIAEAILKHGKHTLIILSRHDIPAFSGHVHIVESYTVDSLIPALSGVHTVISAIGDHSRSADAQVALVEAAVAANVVRFIPSGWSGTDGGEDEIIDLYRYQQRALAVLRKSKLQWSFPQCGIFLNYFATPHKDGLGPLKPLKFWIDVENCRATIPGDGNIELAYTAVEDVGEFIARALDVDGKWPDPLRIVGTTITHNELVKIAEEVRGKPFTIAYKNREQLTNELVNDPPSIYVNLTTQLSLALLDKRCTFDSDPDFDGDGFRFTQPRAFMEKWWSGVQ</sequence>
<evidence type="ECO:0000313" key="5">
    <source>
        <dbReference type="EMBL" id="KAJ7216360.1"/>
    </source>
</evidence>
<dbReference type="InterPro" id="IPR051609">
    <property type="entry name" value="NmrA/Isoflavone_reductase-like"/>
</dbReference>
<evidence type="ECO:0000256" key="2">
    <source>
        <dbReference type="ARBA" id="ARBA00022857"/>
    </source>
</evidence>
<dbReference type="SUPFAM" id="SSF51735">
    <property type="entry name" value="NAD(P)-binding Rossmann-fold domains"/>
    <property type="match status" value="1"/>
</dbReference>
<organism evidence="5 6">
    <name type="scientific">Mycena pura</name>
    <dbReference type="NCBI Taxonomy" id="153505"/>
    <lineage>
        <taxon>Eukaryota</taxon>
        <taxon>Fungi</taxon>
        <taxon>Dikarya</taxon>
        <taxon>Basidiomycota</taxon>
        <taxon>Agaricomycotina</taxon>
        <taxon>Agaricomycetes</taxon>
        <taxon>Agaricomycetidae</taxon>
        <taxon>Agaricales</taxon>
        <taxon>Marasmiineae</taxon>
        <taxon>Mycenaceae</taxon>
        <taxon>Mycena</taxon>
    </lineage>
</organism>
<evidence type="ECO:0000313" key="6">
    <source>
        <dbReference type="Proteomes" id="UP001219525"/>
    </source>
</evidence>
<comment type="similarity">
    <text evidence="1">Belongs to the NmrA-type oxidoreductase family. Isoflavone reductase subfamily.</text>
</comment>
<evidence type="ECO:0000256" key="3">
    <source>
        <dbReference type="ARBA" id="ARBA00023002"/>
    </source>
</evidence>
<reference evidence="5" key="1">
    <citation type="submission" date="2023-03" db="EMBL/GenBank/DDBJ databases">
        <title>Massive genome expansion in bonnet fungi (Mycena s.s.) driven by repeated elements and novel gene families across ecological guilds.</title>
        <authorList>
            <consortium name="Lawrence Berkeley National Laboratory"/>
            <person name="Harder C.B."/>
            <person name="Miyauchi S."/>
            <person name="Viragh M."/>
            <person name="Kuo A."/>
            <person name="Thoen E."/>
            <person name="Andreopoulos B."/>
            <person name="Lu D."/>
            <person name="Skrede I."/>
            <person name="Drula E."/>
            <person name="Henrissat B."/>
            <person name="Morin E."/>
            <person name="Kohler A."/>
            <person name="Barry K."/>
            <person name="LaButti K."/>
            <person name="Morin E."/>
            <person name="Salamov A."/>
            <person name="Lipzen A."/>
            <person name="Mereny Z."/>
            <person name="Hegedus B."/>
            <person name="Baldrian P."/>
            <person name="Stursova M."/>
            <person name="Weitz H."/>
            <person name="Taylor A."/>
            <person name="Grigoriev I.V."/>
            <person name="Nagy L.G."/>
            <person name="Martin F."/>
            <person name="Kauserud H."/>
        </authorList>
    </citation>
    <scope>NUCLEOTIDE SEQUENCE</scope>
    <source>
        <strain evidence="5">9144</strain>
    </source>
</reference>
<dbReference type="InterPro" id="IPR008030">
    <property type="entry name" value="NmrA-like"/>
</dbReference>
<name>A0AAD6VQ85_9AGAR</name>
<dbReference type="Pfam" id="PF05368">
    <property type="entry name" value="NmrA"/>
    <property type="match status" value="1"/>
</dbReference>
<accession>A0AAD6VQ85</accession>
<keyword evidence="2" id="KW-0521">NADP</keyword>
<evidence type="ECO:0000256" key="1">
    <source>
        <dbReference type="ARBA" id="ARBA00005725"/>
    </source>
</evidence>
<dbReference type="AlphaFoldDB" id="A0AAD6VQ85"/>
<dbReference type="Proteomes" id="UP001219525">
    <property type="component" value="Unassembled WGS sequence"/>
</dbReference>
<comment type="caution">
    <text evidence="5">The sequence shown here is derived from an EMBL/GenBank/DDBJ whole genome shotgun (WGS) entry which is preliminary data.</text>
</comment>
<dbReference type="EMBL" id="JARJCW010000015">
    <property type="protein sequence ID" value="KAJ7216360.1"/>
    <property type="molecule type" value="Genomic_DNA"/>
</dbReference>
<dbReference type="InterPro" id="IPR036291">
    <property type="entry name" value="NAD(P)-bd_dom_sf"/>
</dbReference>